<accession>A0A8S0G031</accession>
<dbReference type="InterPro" id="IPR040026">
    <property type="entry name" value="FliD"/>
</dbReference>
<dbReference type="PANTHER" id="PTHR30288:SF0">
    <property type="entry name" value="FLAGELLAR HOOK-ASSOCIATED PROTEIN 2"/>
    <property type="match status" value="1"/>
</dbReference>
<evidence type="ECO:0000259" key="9">
    <source>
        <dbReference type="Pfam" id="PF07195"/>
    </source>
</evidence>
<comment type="function">
    <text evidence="6">Required for the morphogenesis and for the elongation of the flagellar filament by facilitating polymerization of the flagellin monomers at the tip of growing filament. Forms a capping structure, which prevents flagellin subunits (transported through the central channel of the flagellum) from leaking out without polymerization at the distal end.</text>
</comment>
<evidence type="ECO:0000256" key="6">
    <source>
        <dbReference type="ARBA" id="ARBA00025175"/>
    </source>
</evidence>
<reference evidence="10 11" key="1">
    <citation type="submission" date="2020-01" db="EMBL/GenBank/DDBJ databases">
        <title>Dynamics of blaIMP-6 dissemination in carbapenem resistant Enterobacteriacea isolated from regional surveillance in Osaka, Japan.</title>
        <authorList>
            <person name="Abe R."/>
            <person name="Akeda Y."/>
            <person name="Sugawara Y."/>
            <person name="Yamamoto N."/>
            <person name="Tomono K."/>
            <person name="Takeuchi D."/>
            <person name="Kawahara R."/>
            <person name="Hamada S."/>
        </authorList>
    </citation>
    <scope>NUCLEOTIDE SEQUENCE [LARGE SCALE GENOMIC DNA]</scope>
    <source>
        <strain evidence="10 11">E300</strain>
    </source>
</reference>
<sequence length="450" mass="47365">MINPRTIAQEIAYADVATQATNLQEKQSELDAESSGLDSLSSALSDFQSAVDALNSDTDGPVTFAATSNNDSATVSANSQAQAGSYSFFVEQLAQGQQTTFSMGDDAFSATGTFELTMGDSTMDIDLSAADLRQRAHWCIVENGDGDGFIDASELVNAINDSDDNPGVSAALVKTDGTTTIMLTSDSTGAQSAFSVSVTGHDASNDSTSAPVATDVSSAQDAIIHLGSASGPAITNSSNTFDDVIPGVTMTFTEVSDSDSDLTTFNISEDSSASQEKVQTFVDAYNTLIDTVDSLTTHGDDSSSAGMPVFAGDAGLSSLANQLDDIAHASYNGVSIVDYGITLDSHGHLQIDSDQFNDAMKSDPDGLTSIFVGDNSMVAQMDDLINTYTDSSNGIITLRQQNIDDQMSKIQDEGDQLTDTYNANYDRYLEEYTNTLVEVYTMKASMAAFA</sequence>
<gene>
    <name evidence="10" type="primary">lafB</name>
    <name evidence="10" type="ORF">EIMP300_77650</name>
</gene>
<dbReference type="InterPro" id="IPR003481">
    <property type="entry name" value="FliD_N"/>
</dbReference>
<keyword evidence="4" id="KW-0175">Coiled coil</keyword>
<evidence type="ECO:0000313" key="10">
    <source>
        <dbReference type="EMBL" id="BBU86365.1"/>
    </source>
</evidence>
<organism evidence="10 11">
    <name type="scientific">Escherichia coli</name>
    <dbReference type="NCBI Taxonomy" id="562"/>
    <lineage>
        <taxon>Bacteria</taxon>
        <taxon>Pseudomonadati</taxon>
        <taxon>Pseudomonadota</taxon>
        <taxon>Gammaproteobacteria</taxon>
        <taxon>Enterobacterales</taxon>
        <taxon>Enterobacteriaceae</taxon>
        <taxon>Escherichia</taxon>
    </lineage>
</organism>
<protein>
    <recommendedName>
        <fullName evidence="3 7">Flagellar hook-associated protein 2</fullName>
        <shortName evidence="7">HAP2</shortName>
    </recommendedName>
    <alternativeName>
        <fullName evidence="7">Flagellar cap protein</fullName>
    </alternativeName>
</protein>
<dbReference type="GO" id="GO:0005576">
    <property type="term" value="C:extracellular region"/>
    <property type="evidence" value="ECO:0007669"/>
    <property type="project" value="UniProtKB-SubCell"/>
</dbReference>
<evidence type="ECO:0000256" key="5">
    <source>
        <dbReference type="ARBA" id="ARBA00023143"/>
    </source>
</evidence>
<dbReference type="GO" id="GO:0071973">
    <property type="term" value="P:bacterial-type flagellum-dependent cell motility"/>
    <property type="evidence" value="ECO:0007669"/>
    <property type="project" value="TreeGrafter"/>
</dbReference>
<keyword evidence="7" id="KW-0964">Secreted</keyword>
<keyword evidence="10" id="KW-0282">Flagellum</keyword>
<dbReference type="GO" id="GO:0009424">
    <property type="term" value="C:bacterial-type flagellum hook"/>
    <property type="evidence" value="ECO:0007669"/>
    <property type="project" value="UniProtKB-UniRule"/>
</dbReference>
<dbReference type="PANTHER" id="PTHR30288">
    <property type="entry name" value="FLAGELLAR CAP/ASSEMBLY PROTEIN FLID"/>
    <property type="match status" value="1"/>
</dbReference>
<evidence type="ECO:0000256" key="1">
    <source>
        <dbReference type="ARBA" id="ARBA00009764"/>
    </source>
</evidence>
<keyword evidence="5 7" id="KW-0975">Bacterial flagellum</keyword>
<comment type="subunit">
    <text evidence="2 7">Homopentamer.</text>
</comment>
<name>A0A8S0G031_ECOLX</name>
<keyword evidence="10" id="KW-0966">Cell projection</keyword>
<proteinExistence type="inferred from homology"/>
<dbReference type="GO" id="GO:0007155">
    <property type="term" value="P:cell adhesion"/>
    <property type="evidence" value="ECO:0007669"/>
    <property type="project" value="InterPro"/>
</dbReference>
<evidence type="ECO:0000256" key="2">
    <source>
        <dbReference type="ARBA" id="ARBA00011255"/>
    </source>
</evidence>
<feature type="domain" description="Flagellar hook-associated protein 2 C-terminal" evidence="9">
    <location>
        <begin position="219"/>
        <end position="433"/>
    </location>
</feature>
<evidence type="ECO:0000259" key="8">
    <source>
        <dbReference type="Pfam" id="PF02465"/>
    </source>
</evidence>
<keyword evidence="10" id="KW-0969">Cilium</keyword>
<comment type="subcellular location">
    <subcellularLocation>
        <location evidence="7">Secreted</location>
    </subcellularLocation>
    <subcellularLocation>
        <location evidence="7">Bacterial flagellum</location>
    </subcellularLocation>
</comment>
<evidence type="ECO:0000313" key="11">
    <source>
        <dbReference type="Proteomes" id="UP000467488"/>
    </source>
</evidence>
<comment type="similarity">
    <text evidence="1 7">Belongs to the FliD family.</text>
</comment>
<evidence type="ECO:0000256" key="7">
    <source>
        <dbReference type="RuleBase" id="RU362066"/>
    </source>
</evidence>
<dbReference type="GO" id="GO:0009421">
    <property type="term" value="C:bacterial-type flagellum filament cap"/>
    <property type="evidence" value="ECO:0007669"/>
    <property type="project" value="InterPro"/>
</dbReference>
<feature type="domain" description="Flagellar hook-associated protein 2 N-terminal" evidence="8">
    <location>
        <begin position="5"/>
        <end position="97"/>
    </location>
</feature>
<dbReference type="AlphaFoldDB" id="A0A8S0G031"/>
<dbReference type="Pfam" id="PF07195">
    <property type="entry name" value="FliD_C"/>
    <property type="match status" value="1"/>
</dbReference>
<dbReference type="InterPro" id="IPR010809">
    <property type="entry name" value="FliD_C"/>
</dbReference>
<evidence type="ECO:0000256" key="3">
    <source>
        <dbReference type="ARBA" id="ARBA00016246"/>
    </source>
</evidence>
<dbReference type="Pfam" id="PF02465">
    <property type="entry name" value="FliD_N"/>
    <property type="match status" value="1"/>
</dbReference>
<dbReference type="Proteomes" id="UP000467488">
    <property type="component" value="Chromosome"/>
</dbReference>
<evidence type="ECO:0000256" key="4">
    <source>
        <dbReference type="ARBA" id="ARBA00023054"/>
    </source>
</evidence>
<comment type="function">
    <text evidence="7">Required for morphogenesis and for the elongation of the flagellar filament by facilitating polymerization of the flagellin monomers at the tip of growing filament. Forms a capping structure, which prevents flagellin subunits (transported through the central channel of the flagellum) from leaking out without polymerization at the distal end.</text>
</comment>
<dbReference type="EMBL" id="AP022360">
    <property type="protein sequence ID" value="BBU86365.1"/>
    <property type="molecule type" value="Genomic_DNA"/>
</dbReference>